<organism evidence="1 2">
    <name type="scientific">Anisakis simplex</name>
    <name type="common">Herring worm</name>
    <dbReference type="NCBI Taxonomy" id="6269"/>
    <lineage>
        <taxon>Eukaryota</taxon>
        <taxon>Metazoa</taxon>
        <taxon>Ecdysozoa</taxon>
        <taxon>Nematoda</taxon>
        <taxon>Chromadorea</taxon>
        <taxon>Rhabditida</taxon>
        <taxon>Spirurina</taxon>
        <taxon>Ascaridomorpha</taxon>
        <taxon>Ascaridoidea</taxon>
        <taxon>Anisakidae</taxon>
        <taxon>Anisakis</taxon>
        <taxon>Anisakis simplex complex</taxon>
    </lineage>
</organism>
<dbReference type="AlphaFoldDB" id="A0A3P6QAE4"/>
<dbReference type="Proteomes" id="UP000267096">
    <property type="component" value="Unassembled WGS sequence"/>
</dbReference>
<proteinExistence type="predicted"/>
<accession>A0A3P6QAE4</accession>
<dbReference type="EMBL" id="UYRR01019155">
    <property type="protein sequence ID" value="VDK29804.1"/>
    <property type="molecule type" value="Genomic_DNA"/>
</dbReference>
<protein>
    <submittedName>
        <fullName evidence="1">Uncharacterized protein</fullName>
    </submittedName>
</protein>
<reference evidence="1 2" key="1">
    <citation type="submission" date="2018-11" db="EMBL/GenBank/DDBJ databases">
        <authorList>
            <consortium name="Pathogen Informatics"/>
        </authorList>
    </citation>
    <scope>NUCLEOTIDE SEQUENCE [LARGE SCALE GENOMIC DNA]</scope>
</reference>
<gene>
    <name evidence="1" type="ORF">ASIM_LOCUS7683</name>
</gene>
<keyword evidence="2" id="KW-1185">Reference proteome</keyword>
<evidence type="ECO:0000313" key="2">
    <source>
        <dbReference type="Proteomes" id="UP000267096"/>
    </source>
</evidence>
<name>A0A3P6QAE4_ANISI</name>
<evidence type="ECO:0000313" key="1">
    <source>
        <dbReference type="EMBL" id="VDK29804.1"/>
    </source>
</evidence>
<sequence>MKRTVSIVTFRPPDVYFPGGHGGKWRGAPGAARQLAI</sequence>